<gene>
    <name evidence="2" type="ORF">GCM10009765_17980</name>
</gene>
<reference evidence="3" key="1">
    <citation type="journal article" date="2019" name="Int. J. Syst. Evol. Microbiol.">
        <title>The Global Catalogue of Microorganisms (GCM) 10K type strain sequencing project: providing services to taxonomists for standard genome sequencing and annotation.</title>
        <authorList>
            <consortium name="The Broad Institute Genomics Platform"/>
            <consortium name="The Broad Institute Genome Sequencing Center for Infectious Disease"/>
            <person name="Wu L."/>
            <person name="Ma J."/>
        </authorList>
    </citation>
    <scope>NUCLEOTIDE SEQUENCE [LARGE SCALE GENOMIC DNA]</scope>
    <source>
        <strain evidence="3">JCM 14718</strain>
    </source>
</reference>
<evidence type="ECO:0000313" key="3">
    <source>
        <dbReference type="Proteomes" id="UP001500618"/>
    </source>
</evidence>
<organism evidence="2 3">
    <name type="scientific">Fodinicola feengrottensis</name>
    <dbReference type="NCBI Taxonomy" id="435914"/>
    <lineage>
        <taxon>Bacteria</taxon>
        <taxon>Bacillati</taxon>
        <taxon>Actinomycetota</taxon>
        <taxon>Actinomycetes</taxon>
        <taxon>Mycobacteriales</taxon>
        <taxon>Fodinicola</taxon>
    </lineage>
</organism>
<comment type="caution">
    <text evidence="2">The sequence shown here is derived from an EMBL/GenBank/DDBJ whole genome shotgun (WGS) entry which is preliminary data.</text>
</comment>
<dbReference type="Proteomes" id="UP001500618">
    <property type="component" value="Unassembled WGS sequence"/>
</dbReference>
<feature type="region of interest" description="Disordered" evidence="1">
    <location>
        <begin position="224"/>
        <end position="246"/>
    </location>
</feature>
<dbReference type="RefSeq" id="WP_344308832.1">
    <property type="nucleotide sequence ID" value="NZ_BAAANY010000007.1"/>
</dbReference>
<evidence type="ECO:0000313" key="2">
    <source>
        <dbReference type="EMBL" id="GAA1668904.1"/>
    </source>
</evidence>
<keyword evidence="3" id="KW-1185">Reference proteome</keyword>
<evidence type="ECO:0000256" key="1">
    <source>
        <dbReference type="SAM" id="MobiDB-lite"/>
    </source>
</evidence>
<name>A0ABP4SB95_9ACTN</name>
<sequence>MTAPFTAPFGAPFGARGRHKRHAVAAPSLWRRIGEKTMTSVRGLREYVKALPVGLRTESVHQIFVRIVGRPAAAGYQTQAPTVTAWAATQGVELRESFGRIARSANPPGVSSAWPAGFEQRPAPTEPADTAVEEADSSIDLRSEVPAEQVTELRQTVQQQGDIIARQDATLQNYHRIITDQAAVIDRQAEQLRRNEELIVRMDQRLTAQDELLARAVESAAIGNTARKPAAQSGSGGGRHARPDAGGEAAVELPNVPLSAEESQRTIAVNARAQRTLAAIRARKSGGTPQQRMASDAQLAQRRVVARHPVQHPH</sequence>
<feature type="region of interest" description="Disordered" evidence="1">
    <location>
        <begin position="105"/>
        <end position="128"/>
    </location>
</feature>
<accession>A0ABP4SB95</accession>
<feature type="compositionally biased region" description="Basic residues" evidence="1">
    <location>
        <begin position="304"/>
        <end position="314"/>
    </location>
</feature>
<protein>
    <recommendedName>
        <fullName evidence="4">KfrA N-terminal DNA-binding domain-containing protein</fullName>
    </recommendedName>
</protein>
<dbReference type="EMBL" id="BAAANY010000007">
    <property type="protein sequence ID" value="GAA1668904.1"/>
    <property type="molecule type" value="Genomic_DNA"/>
</dbReference>
<feature type="region of interest" description="Disordered" evidence="1">
    <location>
        <begin position="281"/>
        <end position="314"/>
    </location>
</feature>
<evidence type="ECO:0008006" key="4">
    <source>
        <dbReference type="Google" id="ProtNLM"/>
    </source>
</evidence>
<proteinExistence type="predicted"/>